<dbReference type="InterPro" id="IPR003399">
    <property type="entry name" value="Mce/MlaD"/>
</dbReference>
<sequence length="317" mass="35006">MKISKEIKVGLLTVGAIALFIFGYQYLKGRNLLNDDRTFYAVYDNVEGLTSSAPVTVNGLRIGNIDNIDFLDSSGRLLVKFHVDESFKFSSESTASVYSTGLIGGKALAIVPNYESSARAAVDGDTLKSDIDEGLQSQVMKEFIPLKDKIENMVVSADSVLTAVNKTLNPKTRLAITQSLDEVNKTLVEIRGLSRNANSLLSDNREQLDRTITNLDTTTKNFAAISDTLAQVEIAGTVKELESAISKFNVVLDDIASGKGSLGKLMTDDKLYENLERTTRQAEMLMQDIKLNPKRYVHFSVFGKRPGEYEKPEDRDQ</sequence>
<dbReference type="AlphaFoldDB" id="A0A1Z8AW96"/>
<evidence type="ECO:0000256" key="1">
    <source>
        <dbReference type="SAM" id="Phobius"/>
    </source>
</evidence>
<dbReference type="InterPro" id="IPR000727">
    <property type="entry name" value="T_SNARE_dom"/>
</dbReference>
<keyword evidence="1" id="KW-0472">Membrane</keyword>
<feature type="domain" description="T-SNARE coiled-coil homology" evidence="2">
    <location>
        <begin position="178"/>
        <end position="232"/>
    </location>
</feature>
<dbReference type="RefSeq" id="WP_303686792.1">
    <property type="nucleotide sequence ID" value="NZ_CAJXYO010000021.1"/>
</dbReference>
<dbReference type="Proteomes" id="UP000196102">
    <property type="component" value="Unassembled WGS sequence"/>
</dbReference>
<keyword evidence="1" id="KW-0812">Transmembrane</keyword>
<dbReference type="PROSITE" id="PS50192">
    <property type="entry name" value="T_SNARE"/>
    <property type="match status" value="1"/>
</dbReference>
<dbReference type="InterPro" id="IPR052336">
    <property type="entry name" value="MlaD_Phospholipid_Transporter"/>
</dbReference>
<organism evidence="3 4">
    <name type="scientific">Nonlabens dokdonensis</name>
    <dbReference type="NCBI Taxonomy" id="328515"/>
    <lineage>
        <taxon>Bacteria</taxon>
        <taxon>Pseudomonadati</taxon>
        <taxon>Bacteroidota</taxon>
        <taxon>Flavobacteriia</taxon>
        <taxon>Flavobacteriales</taxon>
        <taxon>Flavobacteriaceae</taxon>
        <taxon>Nonlabens</taxon>
    </lineage>
</organism>
<feature type="transmembrane region" description="Helical" evidence="1">
    <location>
        <begin position="7"/>
        <end position="27"/>
    </location>
</feature>
<evidence type="ECO:0000313" key="4">
    <source>
        <dbReference type="Proteomes" id="UP000196102"/>
    </source>
</evidence>
<protein>
    <submittedName>
        <fullName evidence="3">ABC transporter substrate-binding protein</fullName>
    </submittedName>
</protein>
<evidence type="ECO:0000259" key="2">
    <source>
        <dbReference type="PROSITE" id="PS50192"/>
    </source>
</evidence>
<dbReference type="EMBL" id="MAAX01000117">
    <property type="protein sequence ID" value="OUS14606.1"/>
    <property type="molecule type" value="Genomic_DNA"/>
</dbReference>
<name>A0A1Z8AW96_9FLAO</name>
<reference evidence="4" key="1">
    <citation type="journal article" date="2017" name="Proc. Natl. Acad. Sci. U.S.A.">
        <title>Simulation of Deepwater Horizon oil plume reveals substrate specialization within a complex community of hydrocarbon-degraders.</title>
        <authorList>
            <person name="Hu P."/>
            <person name="Dubinsky E.A."/>
            <person name="Probst A.J."/>
            <person name="Wang J."/>
            <person name="Sieber C.M.K."/>
            <person name="Tom L.M."/>
            <person name="Gardinali P."/>
            <person name="Banfield J.F."/>
            <person name="Atlas R.M."/>
            <person name="Andersen G.L."/>
        </authorList>
    </citation>
    <scope>NUCLEOTIDE SEQUENCE [LARGE SCALE GENOMIC DNA]</scope>
</reference>
<proteinExistence type="predicted"/>
<keyword evidence="1" id="KW-1133">Transmembrane helix</keyword>
<dbReference type="PANTHER" id="PTHR33371:SF4">
    <property type="entry name" value="INTERMEMBRANE PHOSPHOLIPID TRANSPORT SYSTEM BINDING PROTEIN MLAD"/>
    <property type="match status" value="1"/>
</dbReference>
<accession>A0A1Z8AW96</accession>
<gene>
    <name evidence="3" type="ORF">A9Q93_07500</name>
</gene>
<dbReference type="Pfam" id="PF02470">
    <property type="entry name" value="MlaD"/>
    <property type="match status" value="1"/>
</dbReference>
<dbReference type="PANTHER" id="PTHR33371">
    <property type="entry name" value="INTERMEMBRANE PHOSPHOLIPID TRANSPORT SYSTEM BINDING PROTEIN MLAD-RELATED"/>
    <property type="match status" value="1"/>
</dbReference>
<evidence type="ECO:0000313" key="3">
    <source>
        <dbReference type="EMBL" id="OUS14606.1"/>
    </source>
</evidence>
<comment type="caution">
    <text evidence="3">The sequence shown here is derived from an EMBL/GenBank/DDBJ whole genome shotgun (WGS) entry which is preliminary data.</text>
</comment>